<protein>
    <recommendedName>
        <fullName evidence="6">UvrABC system protein C</fullName>
        <shortName evidence="6">Protein UvrC</shortName>
    </recommendedName>
    <alternativeName>
        <fullName evidence="6">Excinuclease ABC subunit C</fullName>
    </alternativeName>
</protein>
<dbReference type="GO" id="GO:0009432">
    <property type="term" value="P:SOS response"/>
    <property type="evidence" value="ECO:0007669"/>
    <property type="project" value="UniProtKB-UniRule"/>
</dbReference>
<evidence type="ECO:0000256" key="5">
    <source>
        <dbReference type="ARBA" id="ARBA00023204"/>
    </source>
</evidence>
<evidence type="ECO:0000256" key="2">
    <source>
        <dbReference type="ARBA" id="ARBA00022763"/>
    </source>
</evidence>
<comment type="subunit">
    <text evidence="6">Interacts with UvrB in an incision complex.</text>
</comment>
<dbReference type="InterPro" id="IPR050066">
    <property type="entry name" value="UvrABC_protein_C"/>
</dbReference>
<keyword evidence="1 6" id="KW-0963">Cytoplasm</keyword>
<dbReference type="SUPFAM" id="SSF47781">
    <property type="entry name" value="RuvA domain 2-like"/>
    <property type="match status" value="1"/>
</dbReference>
<dbReference type="InterPro" id="IPR001162">
    <property type="entry name" value="UvrC_RNase_H_dom"/>
</dbReference>
<dbReference type="Pfam" id="PF08459">
    <property type="entry name" value="UvrC_RNaseH_dom"/>
    <property type="match status" value="1"/>
</dbReference>
<keyword evidence="2 6" id="KW-0227">DNA damage</keyword>
<evidence type="ECO:0000313" key="10">
    <source>
        <dbReference type="EMBL" id="TMJ09100.1"/>
    </source>
</evidence>
<dbReference type="Gene3D" id="4.10.860.10">
    <property type="entry name" value="UVR domain"/>
    <property type="match status" value="1"/>
</dbReference>
<dbReference type="SUPFAM" id="SSF46600">
    <property type="entry name" value="C-terminal UvrC-binding domain of UvrB"/>
    <property type="match status" value="1"/>
</dbReference>
<evidence type="ECO:0000259" key="8">
    <source>
        <dbReference type="PROSITE" id="PS50164"/>
    </source>
</evidence>
<dbReference type="Proteomes" id="UP000315217">
    <property type="component" value="Unassembled WGS sequence"/>
</dbReference>
<dbReference type="EMBL" id="VBAI01000168">
    <property type="protein sequence ID" value="TMJ09100.1"/>
    <property type="molecule type" value="Genomic_DNA"/>
</dbReference>
<keyword evidence="3 6" id="KW-0228">DNA excision</keyword>
<dbReference type="InterPro" id="IPR010994">
    <property type="entry name" value="RuvA_2-like"/>
</dbReference>
<gene>
    <name evidence="6 10" type="primary">uvrC</name>
    <name evidence="10" type="ORF">E6G98_10735</name>
</gene>
<dbReference type="GO" id="GO:0009381">
    <property type="term" value="F:excinuclease ABC activity"/>
    <property type="evidence" value="ECO:0007669"/>
    <property type="project" value="UniProtKB-UniRule"/>
</dbReference>
<dbReference type="GO" id="GO:0005737">
    <property type="term" value="C:cytoplasm"/>
    <property type="evidence" value="ECO:0007669"/>
    <property type="project" value="UniProtKB-SubCell"/>
</dbReference>
<dbReference type="Pfam" id="PF14520">
    <property type="entry name" value="HHH_5"/>
    <property type="match status" value="1"/>
</dbReference>
<sequence>MGTSGSGTVATSACSRKGCDGSRNFCAPCEMTTQHLASNLEDKLKAVPTRPGVYLMKDAAGRVIYVGKAASLRNRVRQYFQDSGHLESPRIRHLMSKIADFEVVACENEVEALILETNLIKQHRPPYNVRMADDKAFPYVKLTNEPYPKIRMTRKVLRDGASYFGPYPYHEPKLVTRTIRTIRKLFKLRSCNIEITRDLPRPCLDYYIGLCTAPCVAWGATAEQYAGQVRQAAMFLAGKQESLLDDLRQEMTRAAEAMEFERAAQLRDQIQAMEAITERQRTSSVGLEDRDVAAVAQTGDMACVQMFYIRAGRLQGQEHFLLEGTRGLTRAEALGGFLTQYYQEAPSVPREVILQDSVEDGALIAEWLTQKRGSKVEVVVPQRGERKRLADMAGENAALFLNQERARVSGLDGAGIKELQEILGLEHAPFRIEAYDVSNFQAGETVGSLVVFEGARPLKRDYRRFKMKWTEGPNDYASLQEMLRRRFAMAREEQEKLDRDEPVPVKWSVMPDLILIDGGRGQLNAARDVLFEYNVPIPAIGLAKREELIVTADSVDPIALPRDSHALRLLQRVRDEAHRFANAYHQKLRERRIVFSVLDEIKGIGEKRKRELIRRFGSVRHVREAPADQIAEVVGPKMAQKVLEYLRQHPDVRYKDEVVR</sequence>
<dbReference type="Pfam" id="PF02151">
    <property type="entry name" value="UVR"/>
    <property type="match status" value="1"/>
</dbReference>
<dbReference type="PANTHER" id="PTHR30562:SF1">
    <property type="entry name" value="UVRABC SYSTEM PROTEIN C"/>
    <property type="match status" value="1"/>
</dbReference>
<dbReference type="Gene3D" id="3.40.1440.10">
    <property type="entry name" value="GIY-YIG endonuclease"/>
    <property type="match status" value="1"/>
</dbReference>
<feature type="domain" description="GIY-YIG" evidence="8">
    <location>
        <begin position="49"/>
        <end position="129"/>
    </location>
</feature>
<evidence type="ECO:0000256" key="3">
    <source>
        <dbReference type="ARBA" id="ARBA00022769"/>
    </source>
</evidence>
<evidence type="ECO:0000313" key="11">
    <source>
        <dbReference type="Proteomes" id="UP000315217"/>
    </source>
</evidence>
<dbReference type="NCBIfam" id="TIGR00194">
    <property type="entry name" value="uvrC"/>
    <property type="match status" value="1"/>
</dbReference>
<dbReference type="HAMAP" id="MF_00203">
    <property type="entry name" value="UvrC"/>
    <property type="match status" value="1"/>
</dbReference>
<dbReference type="AlphaFoldDB" id="A0A537LMC0"/>
<dbReference type="Gene3D" id="1.10.150.20">
    <property type="entry name" value="5' to 3' exonuclease, C-terminal subdomain"/>
    <property type="match status" value="1"/>
</dbReference>
<dbReference type="Pfam" id="PF22920">
    <property type="entry name" value="UvrC_RNaseH"/>
    <property type="match status" value="1"/>
</dbReference>
<dbReference type="InterPro" id="IPR004791">
    <property type="entry name" value="UvrC"/>
</dbReference>
<dbReference type="InterPro" id="IPR001943">
    <property type="entry name" value="UVR_dom"/>
</dbReference>
<comment type="caution">
    <text evidence="10">The sequence shown here is derived from an EMBL/GenBank/DDBJ whole genome shotgun (WGS) entry which is preliminary data.</text>
</comment>
<feature type="domain" description="UvrC family homology region profile" evidence="9">
    <location>
        <begin position="292"/>
        <end position="530"/>
    </location>
</feature>
<evidence type="ECO:0000256" key="6">
    <source>
        <dbReference type="HAMAP-Rule" id="MF_00203"/>
    </source>
</evidence>
<evidence type="ECO:0000256" key="4">
    <source>
        <dbReference type="ARBA" id="ARBA00022881"/>
    </source>
</evidence>
<dbReference type="Pfam" id="PF01541">
    <property type="entry name" value="GIY-YIG"/>
    <property type="match status" value="1"/>
</dbReference>
<dbReference type="GO" id="GO:0009380">
    <property type="term" value="C:excinuclease repair complex"/>
    <property type="evidence" value="ECO:0007669"/>
    <property type="project" value="InterPro"/>
</dbReference>
<dbReference type="InterPro" id="IPR047296">
    <property type="entry name" value="GIY-YIG_UvrC_Cho"/>
</dbReference>
<dbReference type="PROSITE" id="PS50151">
    <property type="entry name" value="UVR"/>
    <property type="match status" value="1"/>
</dbReference>
<reference evidence="10 11" key="1">
    <citation type="journal article" date="2019" name="Nat. Microbiol.">
        <title>Mediterranean grassland soil C-N compound turnover is dependent on rainfall and depth, and is mediated by genomically divergent microorganisms.</title>
        <authorList>
            <person name="Diamond S."/>
            <person name="Andeer P.F."/>
            <person name="Li Z."/>
            <person name="Crits-Christoph A."/>
            <person name="Burstein D."/>
            <person name="Anantharaman K."/>
            <person name="Lane K.R."/>
            <person name="Thomas B.C."/>
            <person name="Pan C."/>
            <person name="Northen T.R."/>
            <person name="Banfield J.F."/>
        </authorList>
    </citation>
    <scope>NUCLEOTIDE SEQUENCE [LARGE SCALE GENOMIC DNA]</scope>
    <source>
        <strain evidence="10">NP_1</strain>
    </source>
</reference>
<evidence type="ECO:0000259" key="9">
    <source>
        <dbReference type="PROSITE" id="PS50165"/>
    </source>
</evidence>
<dbReference type="CDD" id="cd10434">
    <property type="entry name" value="GIY-YIG_UvrC_Cho"/>
    <property type="match status" value="1"/>
</dbReference>
<dbReference type="PROSITE" id="PS50165">
    <property type="entry name" value="UVRC"/>
    <property type="match status" value="1"/>
</dbReference>
<dbReference type="SUPFAM" id="SSF82771">
    <property type="entry name" value="GIY-YIG endonuclease"/>
    <property type="match status" value="1"/>
</dbReference>
<dbReference type="InterPro" id="IPR000305">
    <property type="entry name" value="GIY-YIG_endonuc"/>
</dbReference>
<accession>A0A537LMC0</accession>
<comment type="function">
    <text evidence="6">The UvrABC repair system catalyzes the recognition and processing of DNA lesions. UvrC both incises the 5' and 3' sides of the lesion. The N-terminal half is responsible for the 3' incision and the C-terminal half is responsible for the 5' incision.</text>
</comment>
<comment type="similarity">
    <text evidence="6">Belongs to the UvrC family.</text>
</comment>
<dbReference type="PROSITE" id="PS50164">
    <property type="entry name" value="GIY_YIG"/>
    <property type="match status" value="1"/>
</dbReference>
<dbReference type="PANTHER" id="PTHR30562">
    <property type="entry name" value="UVRC/OXIDOREDUCTASE"/>
    <property type="match status" value="1"/>
</dbReference>
<organism evidence="10 11">
    <name type="scientific">Candidatus Segetimicrobium genomatis</name>
    <dbReference type="NCBI Taxonomy" id="2569760"/>
    <lineage>
        <taxon>Bacteria</taxon>
        <taxon>Bacillati</taxon>
        <taxon>Candidatus Sysuimicrobiota</taxon>
        <taxon>Candidatus Sysuimicrobiia</taxon>
        <taxon>Candidatus Sysuimicrobiales</taxon>
        <taxon>Candidatus Segetimicrobiaceae</taxon>
        <taxon>Candidatus Segetimicrobium</taxon>
    </lineage>
</organism>
<name>A0A537LMC0_9BACT</name>
<dbReference type="Gene3D" id="3.30.420.340">
    <property type="entry name" value="UvrC, RNAse H endonuclease domain"/>
    <property type="match status" value="1"/>
</dbReference>
<dbReference type="GO" id="GO:0006289">
    <property type="term" value="P:nucleotide-excision repair"/>
    <property type="evidence" value="ECO:0007669"/>
    <property type="project" value="UniProtKB-UniRule"/>
</dbReference>
<dbReference type="InterPro" id="IPR036876">
    <property type="entry name" value="UVR_dom_sf"/>
</dbReference>
<dbReference type="FunFam" id="3.40.1440.10:FF:000001">
    <property type="entry name" value="UvrABC system protein C"/>
    <property type="match status" value="1"/>
</dbReference>
<dbReference type="GO" id="GO:0003677">
    <property type="term" value="F:DNA binding"/>
    <property type="evidence" value="ECO:0007669"/>
    <property type="project" value="UniProtKB-UniRule"/>
</dbReference>
<evidence type="ECO:0000256" key="1">
    <source>
        <dbReference type="ARBA" id="ARBA00022490"/>
    </source>
</evidence>
<keyword evidence="6" id="KW-0742">SOS response</keyword>
<comment type="subcellular location">
    <subcellularLocation>
        <location evidence="6">Cytoplasm</location>
    </subcellularLocation>
</comment>
<keyword evidence="4 6" id="KW-0267">Excision nuclease</keyword>
<dbReference type="NCBIfam" id="NF001824">
    <property type="entry name" value="PRK00558.1-5"/>
    <property type="match status" value="1"/>
</dbReference>
<evidence type="ECO:0000259" key="7">
    <source>
        <dbReference type="PROSITE" id="PS50151"/>
    </source>
</evidence>
<dbReference type="SMART" id="SM00465">
    <property type="entry name" value="GIYc"/>
    <property type="match status" value="1"/>
</dbReference>
<dbReference type="InterPro" id="IPR035901">
    <property type="entry name" value="GIY-YIG_endonuc_sf"/>
</dbReference>
<keyword evidence="5 6" id="KW-0234">DNA repair</keyword>
<dbReference type="InterPro" id="IPR038476">
    <property type="entry name" value="UvrC_RNase_H_dom_sf"/>
</dbReference>
<feature type="domain" description="UVR" evidence="7">
    <location>
        <begin position="241"/>
        <end position="276"/>
    </location>
</feature>
<proteinExistence type="inferred from homology"/>